<feature type="domain" description="Myb-like" evidence="1">
    <location>
        <begin position="166"/>
        <end position="216"/>
    </location>
</feature>
<dbReference type="PROSITE" id="PS50090">
    <property type="entry name" value="MYB_LIKE"/>
    <property type="match status" value="1"/>
</dbReference>
<dbReference type="InterPro" id="IPR001005">
    <property type="entry name" value="SANT/Myb"/>
</dbReference>
<dbReference type="SUPFAM" id="SSF46689">
    <property type="entry name" value="Homeodomain-like"/>
    <property type="match status" value="1"/>
</dbReference>
<dbReference type="PROSITE" id="PS51294">
    <property type="entry name" value="HTH_MYB"/>
    <property type="match status" value="1"/>
</dbReference>
<dbReference type="VEuPathDB" id="GiardiaDB:SS50377_21956"/>
<dbReference type="InterPro" id="IPR009057">
    <property type="entry name" value="Homeodomain-like_sf"/>
</dbReference>
<keyword evidence="5" id="KW-1185">Reference proteome</keyword>
<dbReference type="EMBL" id="AUWU02000002">
    <property type="protein sequence ID" value="KAH0576392.1"/>
    <property type="molecule type" value="Genomic_DNA"/>
</dbReference>
<evidence type="ECO:0000259" key="1">
    <source>
        <dbReference type="PROSITE" id="PS50090"/>
    </source>
</evidence>
<gene>
    <name evidence="3" type="ORF">SS50377_12948</name>
    <name evidence="4" type="ORF">SS50377_21956</name>
</gene>
<dbReference type="OrthoDB" id="2143914at2759"/>
<reference evidence="4" key="2">
    <citation type="submission" date="2020-12" db="EMBL/GenBank/DDBJ databases">
        <title>New Spironucleus salmonicida genome in near-complete chromosomes.</title>
        <authorList>
            <person name="Xu F."/>
            <person name="Kurt Z."/>
            <person name="Jimenez-Gonzalez A."/>
            <person name="Astvaldsson A."/>
            <person name="Andersson J.O."/>
            <person name="Svard S.G."/>
        </authorList>
    </citation>
    <scope>NUCLEOTIDE SEQUENCE</scope>
    <source>
        <strain evidence="4">ATCC 50377</strain>
    </source>
</reference>
<evidence type="ECO:0000313" key="5">
    <source>
        <dbReference type="Proteomes" id="UP000018208"/>
    </source>
</evidence>
<feature type="domain" description="HTH myb-type" evidence="2">
    <location>
        <begin position="166"/>
        <end position="219"/>
    </location>
</feature>
<evidence type="ECO:0000313" key="4">
    <source>
        <dbReference type="EMBL" id="KAH0576392.1"/>
    </source>
</evidence>
<dbReference type="AlphaFoldDB" id="V6LQX7"/>
<dbReference type="CDD" id="cd00167">
    <property type="entry name" value="SANT"/>
    <property type="match status" value="1"/>
</dbReference>
<keyword evidence="3" id="KW-0238">DNA-binding</keyword>
<accession>V6LQX7</accession>
<organism evidence="3">
    <name type="scientific">Spironucleus salmonicida</name>
    <dbReference type="NCBI Taxonomy" id="348837"/>
    <lineage>
        <taxon>Eukaryota</taxon>
        <taxon>Metamonada</taxon>
        <taxon>Diplomonadida</taxon>
        <taxon>Hexamitidae</taxon>
        <taxon>Hexamitinae</taxon>
        <taxon>Spironucleus</taxon>
    </lineage>
</organism>
<dbReference type="InterPro" id="IPR017930">
    <property type="entry name" value="Myb_dom"/>
</dbReference>
<dbReference type="Pfam" id="PF00249">
    <property type="entry name" value="Myb_DNA-binding"/>
    <property type="match status" value="1"/>
</dbReference>
<dbReference type="EMBL" id="KI546053">
    <property type="protein sequence ID" value="EST46995.1"/>
    <property type="molecule type" value="Genomic_DNA"/>
</dbReference>
<name>V6LQX7_9EUKA</name>
<evidence type="ECO:0000259" key="2">
    <source>
        <dbReference type="PROSITE" id="PS51294"/>
    </source>
</evidence>
<dbReference type="Gene3D" id="1.10.10.60">
    <property type="entry name" value="Homeodomain-like"/>
    <property type="match status" value="1"/>
</dbReference>
<sequence length="219" mass="25966">MLDDLQQYLNYSYSNSLYFCYSNLDKFPDSPEIYAETIQFILNSPSLQINSTDARQSSLSKDSKDANQVTDSPELQSYLKQISTIINQQPLQVKQSYQQYVNRKSDTHQDRALPQYWTQEMSDKLTYLKQKKQYLSFVQIADLLNQQCETNLKPNQVQQRWQRVQSPDIVKGRWTKEESDLLSYLHKKHNGKLSTIQQQLQYRTILQIRNRLKQLNLIE</sequence>
<evidence type="ECO:0000313" key="3">
    <source>
        <dbReference type="EMBL" id="EST46995.1"/>
    </source>
</evidence>
<dbReference type="Proteomes" id="UP000018208">
    <property type="component" value="Unassembled WGS sequence"/>
</dbReference>
<dbReference type="GO" id="GO:0003677">
    <property type="term" value="F:DNA binding"/>
    <property type="evidence" value="ECO:0007669"/>
    <property type="project" value="UniProtKB-KW"/>
</dbReference>
<reference evidence="3 4" key="1">
    <citation type="journal article" date="2014" name="PLoS Genet.">
        <title>The Genome of Spironucleus salmonicida Highlights a Fish Pathogen Adapted to Fluctuating Environments.</title>
        <authorList>
            <person name="Xu F."/>
            <person name="Jerlstrom-Hultqvist J."/>
            <person name="Einarsson E."/>
            <person name="Astvaldsson A."/>
            <person name="Svard S.G."/>
            <person name="Andersson J.O."/>
        </authorList>
    </citation>
    <scope>NUCLEOTIDE SEQUENCE</scope>
    <source>
        <strain evidence="4">ATCC 50377</strain>
    </source>
</reference>
<proteinExistence type="predicted"/>
<protein>
    <submittedName>
        <fullName evidence="3">Myb-like DNA-binding domain-containing protein</fullName>
    </submittedName>
</protein>
<dbReference type="SMART" id="SM00717">
    <property type="entry name" value="SANT"/>
    <property type="match status" value="2"/>
</dbReference>